<dbReference type="Gene3D" id="3.40.630.30">
    <property type="match status" value="1"/>
</dbReference>
<dbReference type="InterPro" id="IPR016181">
    <property type="entry name" value="Acyl_CoA_acyltransferase"/>
</dbReference>
<evidence type="ECO:0000313" key="2">
    <source>
        <dbReference type="EMBL" id="MBD2846914.1"/>
    </source>
</evidence>
<dbReference type="RefSeq" id="WP_190919723.1">
    <property type="nucleotide sequence ID" value="NZ_JACXIZ010000028.1"/>
</dbReference>
<gene>
    <name evidence="2" type="ORF">IDH44_17085</name>
</gene>
<accession>A0A927GSM7</accession>
<dbReference type="EMBL" id="JACXIZ010000028">
    <property type="protein sequence ID" value="MBD2846914.1"/>
    <property type="molecule type" value="Genomic_DNA"/>
</dbReference>
<proteinExistence type="predicted"/>
<dbReference type="PROSITE" id="PS51186">
    <property type="entry name" value="GNAT"/>
    <property type="match status" value="1"/>
</dbReference>
<keyword evidence="3" id="KW-1185">Reference proteome</keyword>
<organism evidence="2 3">
    <name type="scientific">Paenibacillus sabuli</name>
    <dbReference type="NCBI Taxonomy" id="2772509"/>
    <lineage>
        <taxon>Bacteria</taxon>
        <taxon>Bacillati</taxon>
        <taxon>Bacillota</taxon>
        <taxon>Bacilli</taxon>
        <taxon>Bacillales</taxon>
        <taxon>Paenibacillaceae</taxon>
        <taxon>Paenibacillus</taxon>
    </lineage>
</organism>
<evidence type="ECO:0000313" key="3">
    <source>
        <dbReference type="Proteomes" id="UP000621560"/>
    </source>
</evidence>
<name>A0A927GSM7_9BACL</name>
<evidence type="ECO:0000259" key="1">
    <source>
        <dbReference type="PROSITE" id="PS51186"/>
    </source>
</evidence>
<dbReference type="InterPro" id="IPR000182">
    <property type="entry name" value="GNAT_dom"/>
</dbReference>
<sequence length="181" mass="21392">MDWYDKLSDYFPEHEMKNPQHLKDLIADKDIYHKEENSEYITLYAEFPSFVFIDYLLVTSKQRGKGIGTRVLDGFKAKGKLVLLEAEPKDPDNDDAQRRLNFYARNGFKQADQIVYERENDEGESFRMHILYWAPAALPQEEILTKMAMACKEIHNYRSKRYYGRVLADPEEVLRLKTDQV</sequence>
<reference evidence="2" key="1">
    <citation type="submission" date="2020-09" db="EMBL/GenBank/DDBJ databases">
        <title>A novel bacterium of genus Paenibacillus, isolated from South China Sea.</title>
        <authorList>
            <person name="Huang H."/>
            <person name="Mo K."/>
            <person name="Hu Y."/>
        </authorList>
    </citation>
    <scope>NUCLEOTIDE SEQUENCE</scope>
    <source>
        <strain evidence="2">IB182496</strain>
    </source>
</reference>
<dbReference type="AlphaFoldDB" id="A0A927GSM7"/>
<dbReference type="Proteomes" id="UP000621560">
    <property type="component" value="Unassembled WGS sequence"/>
</dbReference>
<comment type="caution">
    <text evidence="2">The sequence shown here is derived from an EMBL/GenBank/DDBJ whole genome shotgun (WGS) entry which is preliminary data.</text>
</comment>
<protein>
    <submittedName>
        <fullName evidence="2">GNAT family N-acetyltransferase</fullName>
    </submittedName>
</protein>
<dbReference type="GO" id="GO:0016747">
    <property type="term" value="F:acyltransferase activity, transferring groups other than amino-acyl groups"/>
    <property type="evidence" value="ECO:0007669"/>
    <property type="project" value="InterPro"/>
</dbReference>
<dbReference type="SUPFAM" id="SSF55729">
    <property type="entry name" value="Acyl-CoA N-acyltransferases (Nat)"/>
    <property type="match status" value="1"/>
</dbReference>
<feature type="domain" description="N-acetyltransferase" evidence="1">
    <location>
        <begin position="1"/>
        <end position="133"/>
    </location>
</feature>